<gene>
    <name evidence="1" type="ORF">EAI_03622</name>
</gene>
<dbReference type="Proteomes" id="UP000008237">
    <property type="component" value="Unassembled WGS sequence"/>
</dbReference>
<evidence type="ECO:0000313" key="2">
    <source>
        <dbReference type="Proteomes" id="UP000008237"/>
    </source>
</evidence>
<dbReference type="EMBL" id="GL446286">
    <property type="protein sequence ID" value="EFN88111.1"/>
    <property type="molecule type" value="Genomic_DNA"/>
</dbReference>
<sequence length="26" mass="2887">MYVDYGGDTYAGMGIKAMKSFGRPRD</sequence>
<name>E2B8A9_HARSA</name>
<organism evidence="2">
    <name type="scientific">Harpegnathos saltator</name>
    <name type="common">Jerdon's jumping ant</name>
    <dbReference type="NCBI Taxonomy" id="610380"/>
    <lineage>
        <taxon>Eukaryota</taxon>
        <taxon>Metazoa</taxon>
        <taxon>Ecdysozoa</taxon>
        <taxon>Arthropoda</taxon>
        <taxon>Hexapoda</taxon>
        <taxon>Insecta</taxon>
        <taxon>Pterygota</taxon>
        <taxon>Neoptera</taxon>
        <taxon>Endopterygota</taxon>
        <taxon>Hymenoptera</taxon>
        <taxon>Apocrita</taxon>
        <taxon>Aculeata</taxon>
        <taxon>Formicoidea</taxon>
        <taxon>Formicidae</taxon>
        <taxon>Ponerinae</taxon>
        <taxon>Ponerini</taxon>
        <taxon>Harpegnathos</taxon>
    </lineage>
</organism>
<dbReference type="AlphaFoldDB" id="E2B8A9"/>
<keyword evidence="2" id="KW-1185">Reference proteome</keyword>
<dbReference type="InParanoid" id="E2B8A9"/>
<accession>E2B8A9</accession>
<reference evidence="1 2" key="1">
    <citation type="journal article" date="2010" name="Science">
        <title>Genomic comparison of the ants Camponotus floridanus and Harpegnathos saltator.</title>
        <authorList>
            <person name="Bonasio R."/>
            <person name="Zhang G."/>
            <person name="Ye C."/>
            <person name="Mutti N.S."/>
            <person name="Fang X."/>
            <person name="Qin N."/>
            <person name="Donahue G."/>
            <person name="Yang P."/>
            <person name="Li Q."/>
            <person name="Li C."/>
            <person name="Zhang P."/>
            <person name="Huang Z."/>
            <person name="Berger S.L."/>
            <person name="Reinberg D."/>
            <person name="Wang J."/>
            <person name="Liebig J."/>
        </authorList>
    </citation>
    <scope>NUCLEOTIDE SEQUENCE [LARGE SCALE GENOMIC DNA]</scope>
    <source>
        <strain evidence="1 2">R22 G/1</strain>
    </source>
</reference>
<proteinExistence type="predicted"/>
<protein>
    <submittedName>
        <fullName evidence="1">Uncharacterized protein</fullName>
    </submittedName>
</protein>
<evidence type="ECO:0000313" key="1">
    <source>
        <dbReference type="EMBL" id="EFN88111.1"/>
    </source>
</evidence>